<dbReference type="InterPro" id="IPR038221">
    <property type="entry name" value="YidC_periplasmic_sf"/>
</dbReference>
<sequence length="512" mass="58764">MSDRFRTTLAFLLIIGILVFWSLMSKPKTVADKISPGEKSDTLLTGEKTTEEPLSPVMPAAFDTVVIDKENYRLVLCSAGGSVKEFYLKEYNVDIIPQGQYLFITQSNPEEVLDFDMEVADDSVVFTYGDEKSLKKVYRFNEPYGFQLTVSVPETLKQQILDLKAGMRITEEKNANEDLRHFNIYLKNKKVEQLKKKVKDKFTYTGDVDWLGLRSKYFLLVINNLAKIESINFYKLPKYQPPGEGNAGLSNGKFHRSAFGCYFMRGGGDRYGAEIITSGNIDVSVLLLPIKYSKLAAFKKGYEAVSSGGLLGPISRLFLGIFNLLYSLFKNYGLAIIIFAILIKLIFFPLSRQMIKSQHKMQLIQPELKKLQKKYKDDPQRLNQEMMHLYKTYKVNPFSGCLPLLIQMPIFIALYQTLISSIEFRQAPFIFWITDLSFKDPYYVLPIAMGVMMLVQSLLTTIDPRQRFMVVVMPLFMVFIFLNFPSGLQLYWFSYNILTLVEHIIIKRGGIK</sequence>
<evidence type="ECO:0000313" key="16">
    <source>
        <dbReference type="Proteomes" id="UP000885826"/>
    </source>
</evidence>
<dbReference type="InterPro" id="IPR047196">
    <property type="entry name" value="YidC_ALB_C"/>
</dbReference>
<protein>
    <recommendedName>
        <fullName evidence="3 13">Membrane protein insertase YidC</fullName>
    </recommendedName>
    <alternativeName>
        <fullName evidence="12 13">Foldase YidC</fullName>
    </alternativeName>
    <alternativeName>
        <fullName evidence="13">Membrane protein YidC</fullName>
    </alternativeName>
    <alternativeName>
        <fullName evidence="11 13">membrane integrase YidC</fullName>
    </alternativeName>
</protein>
<evidence type="ECO:0000256" key="9">
    <source>
        <dbReference type="ARBA" id="ARBA00023136"/>
    </source>
</evidence>
<dbReference type="GO" id="GO:0032977">
    <property type="term" value="F:membrane insertase activity"/>
    <property type="evidence" value="ECO:0007669"/>
    <property type="project" value="InterPro"/>
</dbReference>
<dbReference type="EMBL" id="DRIG01000005">
    <property type="protein sequence ID" value="HEC77579.1"/>
    <property type="molecule type" value="Genomic_DNA"/>
</dbReference>
<dbReference type="HAMAP" id="MF_01810">
    <property type="entry name" value="YidC_type1"/>
    <property type="match status" value="1"/>
</dbReference>
<evidence type="ECO:0000256" key="11">
    <source>
        <dbReference type="ARBA" id="ARBA00033245"/>
    </source>
</evidence>
<comment type="subcellular location">
    <subcellularLocation>
        <location evidence="1">Cell inner membrane</location>
        <topology evidence="1">Multi-pass membrane protein</topology>
    </subcellularLocation>
    <subcellularLocation>
        <location evidence="13">Cell membrane</location>
        <topology evidence="13">Multi-pass membrane protein</topology>
    </subcellularLocation>
</comment>
<dbReference type="NCBIfam" id="TIGR03592">
    <property type="entry name" value="yidC_oxa1_cterm"/>
    <property type="match status" value="1"/>
</dbReference>
<keyword evidence="5 13" id="KW-1003">Cell membrane</keyword>
<keyword evidence="6 13" id="KW-0812">Transmembrane</keyword>
<dbReference type="InterPro" id="IPR019998">
    <property type="entry name" value="Membr_insert_YidC"/>
</dbReference>
<evidence type="ECO:0000256" key="4">
    <source>
        <dbReference type="ARBA" id="ARBA00022448"/>
    </source>
</evidence>
<dbReference type="PRINTS" id="PR01900">
    <property type="entry name" value="YIDCPROTEIN"/>
</dbReference>
<evidence type="ECO:0000259" key="14">
    <source>
        <dbReference type="Pfam" id="PF02096"/>
    </source>
</evidence>
<comment type="similarity">
    <text evidence="2 13">Belongs to the OXA1/ALB3/YidC family. Type 1 subfamily.</text>
</comment>
<reference evidence="15" key="1">
    <citation type="journal article" date="2020" name="mSystems">
        <title>Genome- and Community-Level Interaction Insights into Carbon Utilization and Element Cycling Functions of Hydrothermarchaeota in Hydrothermal Sediment.</title>
        <authorList>
            <person name="Zhou Z."/>
            <person name="Liu Y."/>
            <person name="Xu W."/>
            <person name="Pan J."/>
            <person name="Luo Z.H."/>
            <person name="Li M."/>
        </authorList>
    </citation>
    <scope>NUCLEOTIDE SEQUENCE</scope>
    <source>
        <strain evidence="15">HyVt-388</strain>
    </source>
</reference>
<evidence type="ECO:0000313" key="15">
    <source>
        <dbReference type="EMBL" id="HEC77579.1"/>
    </source>
</evidence>
<dbReference type="AlphaFoldDB" id="A0A9C9EK96"/>
<dbReference type="GO" id="GO:0015031">
    <property type="term" value="P:protein transport"/>
    <property type="evidence" value="ECO:0007669"/>
    <property type="project" value="UniProtKB-KW"/>
</dbReference>
<dbReference type="InterPro" id="IPR001708">
    <property type="entry name" value="YidC/ALB3/OXA1/COX18"/>
</dbReference>
<keyword evidence="4 13" id="KW-0813">Transport</keyword>
<dbReference type="CDD" id="cd20070">
    <property type="entry name" value="5TM_YidC_Alb3"/>
    <property type="match status" value="1"/>
</dbReference>
<gene>
    <name evidence="13" type="primary">yidC</name>
    <name evidence="15" type="ORF">ENI34_00365</name>
</gene>
<organism evidence="15 16">
    <name type="scientific">candidate division WOR-3 bacterium</name>
    <dbReference type="NCBI Taxonomy" id="2052148"/>
    <lineage>
        <taxon>Bacteria</taxon>
        <taxon>Bacteria division WOR-3</taxon>
    </lineage>
</organism>
<keyword evidence="8 13" id="KW-1133">Transmembrane helix</keyword>
<dbReference type="Proteomes" id="UP000885826">
    <property type="component" value="Unassembled WGS sequence"/>
</dbReference>
<dbReference type="InterPro" id="IPR028053">
    <property type="entry name" value="Membr_insert_YidC_N"/>
</dbReference>
<evidence type="ECO:0000256" key="3">
    <source>
        <dbReference type="ARBA" id="ARBA00015325"/>
    </source>
</evidence>
<comment type="caution">
    <text evidence="15">The sequence shown here is derived from an EMBL/GenBank/DDBJ whole genome shotgun (WGS) entry which is preliminary data.</text>
</comment>
<dbReference type="InterPro" id="IPR028055">
    <property type="entry name" value="YidC/Oxa/ALB_C"/>
</dbReference>
<dbReference type="PRINTS" id="PR00701">
    <property type="entry name" value="60KDINNERMP"/>
</dbReference>
<feature type="transmembrane region" description="Helical" evidence="13">
    <location>
        <begin position="332"/>
        <end position="351"/>
    </location>
</feature>
<keyword evidence="9 13" id="KW-0472">Membrane</keyword>
<evidence type="ECO:0000256" key="10">
    <source>
        <dbReference type="ARBA" id="ARBA00023186"/>
    </source>
</evidence>
<keyword evidence="10 13" id="KW-0143">Chaperone</keyword>
<dbReference type="Gene3D" id="2.70.98.90">
    <property type="match status" value="1"/>
</dbReference>
<evidence type="ECO:0000256" key="7">
    <source>
        <dbReference type="ARBA" id="ARBA00022927"/>
    </source>
</evidence>
<evidence type="ECO:0000256" key="2">
    <source>
        <dbReference type="ARBA" id="ARBA00010527"/>
    </source>
</evidence>
<evidence type="ECO:0000256" key="1">
    <source>
        <dbReference type="ARBA" id="ARBA00004429"/>
    </source>
</evidence>
<evidence type="ECO:0000256" key="8">
    <source>
        <dbReference type="ARBA" id="ARBA00022989"/>
    </source>
</evidence>
<accession>A0A9C9EK96</accession>
<feature type="domain" description="Membrane insertase YidC/Oxa/ALB C-terminal" evidence="14">
    <location>
        <begin position="332"/>
        <end position="508"/>
    </location>
</feature>
<dbReference type="GO" id="GO:0051205">
    <property type="term" value="P:protein insertion into membrane"/>
    <property type="evidence" value="ECO:0007669"/>
    <property type="project" value="TreeGrafter"/>
</dbReference>
<feature type="transmembrane region" description="Helical" evidence="13">
    <location>
        <begin position="442"/>
        <end position="461"/>
    </location>
</feature>
<dbReference type="PANTHER" id="PTHR12428">
    <property type="entry name" value="OXA1"/>
    <property type="match status" value="1"/>
</dbReference>
<dbReference type="GO" id="GO:0005886">
    <property type="term" value="C:plasma membrane"/>
    <property type="evidence" value="ECO:0007669"/>
    <property type="project" value="UniProtKB-SubCell"/>
</dbReference>
<keyword evidence="7 13" id="KW-0653">Protein transport</keyword>
<evidence type="ECO:0000256" key="13">
    <source>
        <dbReference type="HAMAP-Rule" id="MF_01810"/>
    </source>
</evidence>
<feature type="transmembrane region" description="Helical" evidence="13">
    <location>
        <begin position="401"/>
        <end position="422"/>
    </location>
</feature>
<evidence type="ECO:0000256" key="12">
    <source>
        <dbReference type="ARBA" id="ARBA00033342"/>
    </source>
</evidence>
<dbReference type="CDD" id="cd19961">
    <property type="entry name" value="EcYidC-like_peri"/>
    <property type="match status" value="1"/>
</dbReference>
<comment type="function">
    <text evidence="13">Required for the insertion and/or proper folding and/or complex formation of integral membrane proteins into the membrane. Involved in integration of membrane proteins that insert both dependently and independently of the Sec translocase complex, as well as at least some lipoproteins. Aids folding of multispanning membrane proteins.</text>
</comment>
<name>A0A9C9EK96_UNCW3</name>
<dbReference type="Pfam" id="PF02096">
    <property type="entry name" value="60KD_IMP"/>
    <property type="match status" value="1"/>
</dbReference>
<evidence type="ECO:0000256" key="5">
    <source>
        <dbReference type="ARBA" id="ARBA00022475"/>
    </source>
</evidence>
<evidence type="ECO:0000256" key="6">
    <source>
        <dbReference type="ARBA" id="ARBA00022692"/>
    </source>
</evidence>
<comment type="subunit">
    <text evidence="13">Interacts with the Sec translocase complex via SecD. Specifically interacts with transmembrane segments of nascent integral membrane proteins during membrane integration.</text>
</comment>
<feature type="transmembrane region" description="Helical" evidence="13">
    <location>
        <begin position="468"/>
        <end position="484"/>
    </location>
</feature>
<dbReference type="PANTHER" id="PTHR12428:SF65">
    <property type="entry name" value="CYTOCHROME C OXIDASE ASSEMBLY PROTEIN COX18, MITOCHONDRIAL"/>
    <property type="match status" value="1"/>
</dbReference>
<proteinExistence type="inferred from homology"/>